<reference evidence="1" key="2">
    <citation type="journal article" date="2015" name="Fish Shellfish Immunol.">
        <title>Early steps in the European eel (Anguilla anguilla)-Vibrio vulnificus interaction in the gills: Role of the RtxA13 toxin.</title>
        <authorList>
            <person name="Callol A."/>
            <person name="Pajuelo D."/>
            <person name="Ebbesson L."/>
            <person name="Teles M."/>
            <person name="MacKenzie S."/>
            <person name="Amaro C."/>
        </authorList>
    </citation>
    <scope>NUCLEOTIDE SEQUENCE</scope>
</reference>
<name>A0A0E9X4B9_ANGAN</name>
<dbReference type="AlphaFoldDB" id="A0A0E9X4B9"/>
<evidence type="ECO:0000313" key="1">
    <source>
        <dbReference type="EMBL" id="JAH97434.1"/>
    </source>
</evidence>
<proteinExistence type="predicted"/>
<accession>A0A0E9X4B9</accession>
<dbReference type="EMBL" id="GBXM01011143">
    <property type="protein sequence ID" value="JAH97434.1"/>
    <property type="molecule type" value="Transcribed_RNA"/>
</dbReference>
<reference evidence="1" key="1">
    <citation type="submission" date="2014-11" db="EMBL/GenBank/DDBJ databases">
        <authorList>
            <person name="Amaro Gonzalez C."/>
        </authorList>
    </citation>
    <scope>NUCLEOTIDE SEQUENCE</scope>
</reference>
<organism evidence="1">
    <name type="scientific">Anguilla anguilla</name>
    <name type="common">European freshwater eel</name>
    <name type="synonym">Muraena anguilla</name>
    <dbReference type="NCBI Taxonomy" id="7936"/>
    <lineage>
        <taxon>Eukaryota</taxon>
        <taxon>Metazoa</taxon>
        <taxon>Chordata</taxon>
        <taxon>Craniata</taxon>
        <taxon>Vertebrata</taxon>
        <taxon>Euteleostomi</taxon>
        <taxon>Actinopterygii</taxon>
        <taxon>Neopterygii</taxon>
        <taxon>Teleostei</taxon>
        <taxon>Anguilliformes</taxon>
        <taxon>Anguillidae</taxon>
        <taxon>Anguilla</taxon>
    </lineage>
</organism>
<protein>
    <submittedName>
        <fullName evidence="1">Uncharacterized protein</fullName>
    </submittedName>
</protein>
<sequence length="90" mass="10522">MLVSELKIVPCEIRFSSFGIAARKQEPRKLFCTVCFMFGKGRLVQNLRNDNNLFLEAFGNLCSFQKFIFMDTLVSVSEMYLIWVFEMVSF</sequence>